<accession>A0A0D6M5G3</accession>
<keyword evidence="2" id="KW-1185">Reference proteome</keyword>
<dbReference type="InterPro" id="IPR029245">
    <property type="entry name" value="DUF4528"/>
</dbReference>
<sequence>MHLDPDRVHLDLRDLALVLPLLTFVVRQVQDDHFAEKHFNFDVDGHNYHILRSSERCVVPPSPPTMSKRYPWIDMA</sequence>
<dbReference type="EMBL" id="KE124796">
    <property type="protein sequence ID" value="EPB79340.1"/>
    <property type="molecule type" value="Genomic_DNA"/>
</dbReference>
<proteinExistence type="predicted"/>
<organism evidence="1 2">
    <name type="scientific">Ancylostoma ceylanicum</name>
    <dbReference type="NCBI Taxonomy" id="53326"/>
    <lineage>
        <taxon>Eukaryota</taxon>
        <taxon>Metazoa</taxon>
        <taxon>Ecdysozoa</taxon>
        <taxon>Nematoda</taxon>
        <taxon>Chromadorea</taxon>
        <taxon>Rhabditida</taxon>
        <taxon>Rhabditina</taxon>
        <taxon>Rhabditomorpha</taxon>
        <taxon>Strongyloidea</taxon>
        <taxon>Ancylostomatidae</taxon>
        <taxon>Ancylostomatinae</taxon>
        <taxon>Ancylostoma</taxon>
    </lineage>
</organism>
<name>A0A0D6M5G3_9BILA</name>
<gene>
    <name evidence="1" type="ORF">ANCCEY_01633</name>
</gene>
<dbReference type="Pfam" id="PF15031">
    <property type="entry name" value="DUF4528"/>
    <property type="match status" value="1"/>
</dbReference>
<reference evidence="1 2" key="1">
    <citation type="submission" date="2013-05" db="EMBL/GenBank/DDBJ databases">
        <title>Draft genome of the parasitic nematode Anyclostoma ceylanicum.</title>
        <authorList>
            <person name="Mitreva M."/>
        </authorList>
    </citation>
    <scope>NUCLEOTIDE SEQUENCE [LARGE SCALE GENOMIC DNA]</scope>
</reference>
<dbReference type="AlphaFoldDB" id="A0A0D6M5G3"/>
<protein>
    <submittedName>
        <fullName evidence="1">Uncharacterized protein</fullName>
    </submittedName>
</protein>
<dbReference type="Proteomes" id="UP000054495">
    <property type="component" value="Unassembled WGS sequence"/>
</dbReference>
<evidence type="ECO:0000313" key="1">
    <source>
        <dbReference type="EMBL" id="EPB79340.1"/>
    </source>
</evidence>
<evidence type="ECO:0000313" key="2">
    <source>
        <dbReference type="Proteomes" id="UP000054495"/>
    </source>
</evidence>